<sequence>MRKYLHDPGVRAAAVSGITIATLAVFFADAYPAAWIALGVAWVAATSLALWWAHRKAAD</sequence>
<evidence type="ECO:0000256" key="1">
    <source>
        <dbReference type="SAM" id="Phobius"/>
    </source>
</evidence>
<organism evidence="2 3">
    <name type="scientific">Oerskovia jenensis</name>
    <dbReference type="NCBI Taxonomy" id="162169"/>
    <lineage>
        <taxon>Bacteria</taxon>
        <taxon>Bacillati</taxon>
        <taxon>Actinomycetota</taxon>
        <taxon>Actinomycetes</taxon>
        <taxon>Micrococcales</taxon>
        <taxon>Cellulomonadaceae</taxon>
        <taxon>Oerskovia</taxon>
    </lineage>
</organism>
<dbReference type="RefSeq" id="WP_205307923.1">
    <property type="nucleotide sequence ID" value="NZ_BAAAVF010000007.1"/>
</dbReference>
<gene>
    <name evidence="2" type="ORF">JOD49_003026</name>
</gene>
<accession>A0ABS2LI59</accession>
<proteinExistence type="predicted"/>
<keyword evidence="3" id="KW-1185">Reference proteome</keyword>
<feature type="transmembrane region" description="Helical" evidence="1">
    <location>
        <begin position="34"/>
        <end position="53"/>
    </location>
</feature>
<name>A0ABS2LI59_9CELL</name>
<keyword evidence="1" id="KW-1133">Transmembrane helix</keyword>
<reference evidence="2 3" key="1">
    <citation type="submission" date="2021-01" db="EMBL/GenBank/DDBJ databases">
        <title>Sequencing the genomes of 1000 actinobacteria strains.</title>
        <authorList>
            <person name="Klenk H.-P."/>
        </authorList>
    </citation>
    <scope>NUCLEOTIDE SEQUENCE [LARGE SCALE GENOMIC DNA]</scope>
    <source>
        <strain evidence="2 3">DSM 46000</strain>
    </source>
</reference>
<dbReference type="EMBL" id="JAFBBO010000001">
    <property type="protein sequence ID" value="MBM7480106.1"/>
    <property type="molecule type" value="Genomic_DNA"/>
</dbReference>
<feature type="transmembrane region" description="Helical" evidence="1">
    <location>
        <begin position="12"/>
        <end position="28"/>
    </location>
</feature>
<evidence type="ECO:0000313" key="3">
    <source>
        <dbReference type="Proteomes" id="UP000698059"/>
    </source>
</evidence>
<protein>
    <submittedName>
        <fullName evidence="2">Uncharacterized protein</fullName>
    </submittedName>
</protein>
<keyword evidence="1" id="KW-0472">Membrane</keyword>
<comment type="caution">
    <text evidence="2">The sequence shown here is derived from an EMBL/GenBank/DDBJ whole genome shotgun (WGS) entry which is preliminary data.</text>
</comment>
<dbReference type="Proteomes" id="UP000698059">
    <property type="component" value="Unassembled WGS sequence"/>
</dbReference>
<evidence type="ECO:0000313" key="2">
    <source>
        <dbReference type="EMBL" id="MBM7480106.1"/>
    </source>
</evidence>
<keyword evidence="1" id="KW-0812">Transmembrane</keyword>